<dbReference type="GO" id="GO:0005576">
    <property type="term" value="C:extracellular region"/>
    <property type="evidence" value="ECO:0007669"/>
    <property type="project" value="TreeGrafter"/>
</dbReference>
<evidence type="ECO:0000256" key="1">
    <source>
        <dbReference type="ARBA" id="ARBA00010333"/>
    </source>
</evidence>
<evidence type="ECO:0000313" key="7">
    <source>
        <dbReference type="EMBL" id="ABE30536.1"/>
    </source>
</evidence>
<dbReference type="PATRIC" id="fig|266265.5.peg.2095"/>
<name>Q13ZF3_PARXL</name>
<dbReference type="AlphaFoldDB" id="Q13ZF3"/>
<dbReference type="Gene3D" id="3.40.190.10">
    <property type="entry name" value="Periplasmic binding protein-like II"/>
    <property type="match status" value="2"/>
</dbReference>
<dbReference type="KEGG" id="bxe:Bxe_A2434"/>
<feature type="chain" id="PRO_5004182972" evidence="5">
    <location>
        <begin position="27"/>
        <end position="274"/>
    </location>
</feature>
<keyword evidence="2" id="KW-0813">Transport</keyword>
<dbReference type="GO" id="GO:0006865">
    <property type="term" value="P:amino acid transport"/>
    <property type="evidence" value="ECO:0007669"/>
    <property type="project" value="TreeGrafter"/>
</dbReference>
<dbReference type="PANTHER" id="PTHR30085:SF6">
    <property type="entry name" value="ABC TRANSPORTER GLUTAMINE-BINDING PROTEIN GLNH"/>
    <property type="match status" value="1"/>
</dbReference>
<feature type="domain" description="Solute-binding protein family 3/N-terminal" evidence="6">
    <location>
        <begin position="37"/>
        <end position="260"/>
    </location>
</feature>
<evidence type="ECO:0000256" key="4">
    <source>
        <dbReference type="RuleBase" id="RU003744"/>
    </source>
</evidence>
<organism evidence="7 8">
    <name type="scientific">Paraburkholderia xenovorans (strain LB400)</name>
    <dbReference type="NCBI Taxonomy" id="266265"/>
    <lineage>
        <taxon>Bacteria</taxon>
        <taxon>Pseudomonadati</taxon>
        <taxon>Pseudomonadota</taxon>
        <taxon>Betaproteobacteria</taxon>
        <taxon>Burkholderiales</taxon>
        <taxon>Burkholderiaceae</taxon>
        <taxon>Paraburkholderia</taxon>
    </lineage>
</organism>
<dbReference type="EMBL" id="CP000270">
    <property type="protein sequence ID" value="ABE30536.1"/>
    <property type="molecule type" value="Genomic_DNA"/>
</dbReference>
<proteinExistence type="inferred from homology"/>
<accession>Q13ZF3</accession>
<keyword evidence="3 5" id="KW-0732">Signal</keyword>
<sequence>MSKRSWWVVLMMFALGFSWLSAGAHADELQMAKARGKLIVGIRNDYVPFGYLDNKGHEVGFEVDLAKFIAKDMFGSDTAIEFVPVVASNRIELLNAGRIDVIFATLGKNPDRAKVIDFTDPYYMMAGMVLLAPKNTTITKWEDLKGRKICGSQGNMYNRTLQEKLGADTVLFTGTAQMYKAFEDNRCEAIAYDGPNLTLKANEPGWKDKDKIALDAFEFVPIVGGVRKNEPAFLNALNQSIKKAEAAGVLVNAEKRYNMGTSKFVTEQQAAASK</sequence>
<evidence type="ECO:0000259" key="6">
    <source>
        <dbReference type="SMART" id="SM00062"/>
    </source>
</evidence>
<dbReference type="Pfam" id="PF00497">
    <property type="entry name" value="SBP_bac_3"/>
    <property type="match status" value="1"/>
</dbReference>
<keyword evidence="8" id="KW-1185">Reference proteome</keyword>
<dbReference type="SMART" id="SM00062">
    <property type="entry name" value="PBPb"/>
    <property type="match status" value="1"/>
</dbReference>
<evidence type="ECO:0000256" key="3">
    <source>
        <dbReference type="ARBA" id="ARBA00022729"/>
    </source>
</evidence>
<feature type="signal peptide" evidence="5">
    <location>
        <begin position="1"/>
        <end position="26"/>
    </location>
</feature>
<dbReference type="GO" id="GO:0030288">
    <property type="term" value="C:outer membrane-bounded periplasmic space"/>
    <property type="evidence" value="ECO:0007669"/>
    <property type="project" value="TreeGrafter"/>
</dbReference>
<dbReference type="RefSeq" id="WP_011488179.1">
    <property type="nucleotide sequence ID" value="NC_007951.1"/>
</dbReference>
<comment type="similarity">
    <text evidence="1 4">Belongs to the bacterial solute-binding protein 3 family.</text>
</comment>
<dbReference type="PANTHER" id="PTHR30085">
    <property type="entry name" value="AMINO ACID ABC TRANSPORTER PERMEASE"/>
    <property type="match status" value="1"/>
</dbReference>
<dbReference type="InterPro" id="IPR001638">
    <property type="entry name" value="Solute-binding_3/MltF_N"/>
</dbReference>
<protein>
    <submittedName>
        <fullName evidence="7">Amino acid ABC transporter substrate-binding protein, PAAT family</fullName>
    </submittedName>
</protein>
<dbReference type="CDD" id="cd13693">
    <property type="entry name" value="PBP2_polar_AA"/>
    <property type="match status" value="1"/>
</dbReference>
<evidence type="ECO:0000313" key="8">
    <source>
        <dbReference type="Proteomes" id="UP000001817"/>
    </source>
</evidence>
<dbReference type="InterPro" id="IPR051455">
    <property type="entry name" value="Bact_solute-bind_prot3"/>
</dbReference>
<evidence type="ECO:0000256" key="2">
    <source>
        <dbReference type="ARBA" id="ARBA00022448"/>
    </source>
</evidence>
<dbReference type="STRING" id="266265.Bxe_A2434"/>
<gene>
    <name evidence="7" type="ORF">Bxe_A2434</name>
</gene>
<evidence type="ECO:0000256" key="5">
    <source>
        <dbReference type="SAM" id="SignalP"/>
    </source>
</evidence>
<dbReference type="PROSITE" id="PS01039">
    <property type="entry name" value="SBP_BACTERIAL_3"/>
    <property type="match status" value="1"/>
</dbReference>
<reference evidence="7 8" key="1">
    <citation type="journal article" date="2006" name="Proc. Natl. Acad. Sci. U.S.A.">
        <title>Burkholderia xenovorans LB400 harbors a multi-replicon, 9.73-Mbp genome shaped for versatility.</title>
        <authorList>
            <person name="Chain P.S."/>
            <person name="Denef V.J."/>
            <person name="Konstantinidis K.T."/>
            <person name="Vergez L.M."/>
            <person name="Agullo L."/>
            <person name="Reyes V.L."/>
            <person name="Hauser L."/>
            <person name="Cordova M."/>
            <person name="Gomez L."/>
            <person name="Gonzalez M."/>
            <person name="Land M."/>
            <person name="Lao V."/>
            <person name="Larimer F."/>
            <person name="LiPuma J.J."/>
            <person name="Mahenthiralingam E."/>
            <person name="Malfatti S.A."/>
            <person name="Marx C.J."/>
            <person name="Parnell J.J."/>
            <person name="Ramette A."/>
            <person name="Richardson P."/>
            <person name="Seeger M."/>
            <person name="Smith D."/>
            <person name="Spilker T."/>
            <person name="Sul W.J."/>
            <person name="Tsoi T.V."/>
            <person name="Ulrich L.E."/>
            <person name="Zhulin I.B."/>
            <person name="Tiedje J.M."/>
        </authorList>
    </citation>
    <scope>NUCLEOTIDE SEQUENCE [LARGE SCALE GENOMIC DNA]</scope>
    <source>
        <strain evidence="7 8">LB400</strain>
    </source>
</reference>
<dbReference type="OrthoDB" id="7241844at2"/>
<dbReference type="Proteomes" id="UP000001817">
    <property type="component" value="Chromosome 1"/>
</dbReference>
<dbReference type="eggNOG" id="COG0834">
    <property type="taxonomic scope" value="Bacteria"/>
</dbReference>
<dbReference type="SUPFAM" id="SSF53850">
    <property type="entry name" value="Periplasmic binding protein-like II"/>
    <property type="match status" value="1"/>
</dbReference>
<dbReference type="KEGG" id="bxb:DR64_128"/>
<dbReference type="InterPro" id="IPR018313">
    <property type="entry name" value="SBP_3_CS"/>
</dbReference>